<sequence>MANTSLIRDIFHPAPVRFEAKKDVIQTKSSLKWSPDYDVLARHATMSRLLSCIINEGLVTAWLPCSFPDTKTNFGNDDLMVVTPLDAKIVSSNSLWKEGHIICQLEHMPIVSNAEEQPKDLKKATFVDPGDLRILVRRIVADENGILGVKRIDDPTQVMRVVAEWNSYEDDLIRNICKELQSSIEHQRAAYASWPEVRNLRTASSLDWEQSIVEGHATHPMHKARYSEPPMKPVEPGTDMYNIDLKFIAVQRSEMVISGELEKLLAPLYAAAKRITGRPGVHNTGGDHDNDLSRSITDSIDPSKEVIIPVHPMHLPSVLGRFENVRVLPYTSPSRAQASLRTLSPEALKESGVCIKTPLAIKISSALRTVTPWSTHVGPNITALKPDLYSGLDNSDALVIAGEPASATSHNPDFDIAKHLSIIVREDAEALVRDRNEKTIICAALTEKGKDGIPMVVREWKLDTLEKRVKFLKAYVEKLFDAHIPLVTKLGFALEAHPQNTLLRIDADTLEIKGFVARDFGGIKVHRPTFASVTGKEISMLPDSCTEAYTMSEVYKLAYHTLIQCQLHRLIRALDLHYSGKGWEIVRNAVKRRIPETDPLFKAWAQPEFDLKCFITMKVDGLYRDYIYRKVPNILLYRGEGRDMGEL</sequence>
<accession>A0A9W8DWI5</accession>
<dbReference type="EMBL" id="JANBPU010000009">
    <property type="protein sequence ID" value="KAJ1920793.1"/>
    <property type="molecule type" value="Genomic_DNA"/>
</dbReference>
<gene>
    <name evidence="3" type="ORF">H4219_001029</name>
</gene>
<proteinExistence type="predicted"/>
<dbReference type="Proteomes" id="UP001150538">
    <property type="component" value="Unassembled WGS sequence"/>
</dbReference>
<dbReference type="Pfam" id="PF04183">
    <property type="entry name" value="IucA_IucC"/>
    <property type="match status" value="1"/>
</dbReference>
<evidence type="ECO:0000313" key="3">
    <source>
        <dbReference type="EMBL" id="KAJ1920793.1"/>
    </source>
</evidence>
<keyword evidence="4" id="KW-1185">Reference proteome</keyword>
<organism evidence="3 4">
    <name type="scientific">Mycoemilia scoparia</name>
    <dbReference type="NCBI Taxonomy" id="417184"/>
    <lineage>
        <taxon>Eukaryota</taxon>
        <taxon>Fungi</taxon>
        <taxon>Fungi incertae sedis</taxon>
        <taxon>Zoopagomycota</taxon>
        <taxon>Kickxellomycotina</taxon>
        <taxon>Kickxellomycetes</taxon>
        <taxon>Kickxellales</taxon>
        <taxon>Kickxellaceae</taxon>
        <taxon>Mycoemilia</taxon>
    </lineage>
</organism>
<dbReference type="Pfam" id="PF06276">
    <property type="entry name" value="FhuF"/>
    <property type="match status" value="1"/>
</dbReference>
<comment type="caution">
    <text evidence="3">The sequence shown here is derived from an EMBL/GenBank/DDBJ whole genome shotgun (WGS) entry which is preliminary data.</text>
</comment>
<dbReference type="InterPro" id="IPR007310">
    <property type="entry name" value="Aerobactin_biosyn_IucA/IucC_N"/>
</dbReference>
<dbReference type="GO" id="GO:0016881">
    <property type="term" value="F:acid-amino acid ligase activity"/>
    <property type="evidence" value="ECO:0007669"/>
    <property type="project" value="UniProtKB-ARBA"/>
</dbReference>
<dbReference type="InterPro" id="IPR022770">
    <property type="entry name" value="IucA/IucC-like_C"/>
</dbReference>
<feature type="domain" description="Aerobactin siderophore biosynthesis IucA/IucC-like C-terminal" evidence="2">
    <location>
        <begin position="471"/>
        <end position="592"/>
    </location>
</feature>
<dbReference type="GO" id="GO:0019290">
    <property type="term" value="P:siderophore biosynthetic process"/>
    <property type="evidence" value="ECO:0007669"/>
    <property type="project" value="InterPro"/>
</dbReference>
<evidence type="ECO:0000259" key="1">
    <source>
        <dbReference type="Pfam" id="PF04183"/>
    </source>
</evidence>
<evidence type="ECO:0000313" key="4">
    <source>
        <dbReference type="Proteomes" id="UP001150538"/>
    </source>
</evidence>
<name>A0A9W8DWI5_9FUNG</name>
<dbReference type="Gene3D" id="1.10.510.40">
    <property type="match status" value="1"/>
</dbReference>
<evidence type="ECO:0000259" key="2">
    <source>
        <dbReference type="Pfam" id="PF06276"/>
    </source>
</evidence>
<protein>
    <recommendedName>
        <fullName evidence="5">Aerobactin siderophore biosynthesis IucA/IucC N-terminal domain-containing protein</fullName>
    </recommendedName>
</protein>
<reference evidence="3" key="1">
    <citation type="submission" date="2022-07" db="EMBL/GenBank/DDBJ databases">
        <title>Phylogenomic reconstructions and comparative analyses of Kickxellomycotina fungi.</title>
        <authorList>
            <person name="Reynolds N.K."/>
            <person name="Stajich J.E."/>
            <person name="Barry K."/>
            <person name="Grigoriev I.V."/>
            <person name="Crous P."/>
            <person name="Smith M.E."/>
        </authorList>
    </citation>
    <scope>NUCLEOTIDE SEQUENCE</scope>
    <source>
        <strain evidence="3">NBRC 100468</strain>
    </source>
</reference>
<evidence type="ECO:0008006" key="5">
    <source>
        <dbReference type="Google" id="ProtNLM"/>
    </source>
</evidence>
<dbReference type="PANTHER" id="PTHR34384:SF5">
    <property type="entry name" value="L-2,3-DIAMINOPROPANOATE--CITRATE LIGASE"/>
    <property type="match status" value="1"/>
</dbReference>
<dbReference type="OrthoDB" id="2117718at2759"/>
<dbReference type="AlphaFoldDB" id="A0A9W8DWI5"/>
<dbReference type="PANTHER" id="PTHR34384">
    <property type="entry name" value="L-2,3-DIAMINOPROPANOATE--CITRATE LIGASE"/>
    <property type="match status" value="1"/>
</dbReference>
<feature type="domain" description="Aerobactin siderophore biosynthesis IucA/IucC N-terminal" evidence="1">
    <location>
        <begin position="206"/>
        <end position="446"/>
    </location>
</feature>
<dbReference type="InterPro" id="IPR037455">
    <property type="entry name" value="LucA/IucC-like"/>
</dbReference>